<reference evidence="1 2" key="1">
    <citation type="submission" date="2021-04" db="EMBL/GenBank/DDBJ databases">
        <title>Allobacillus sp. nov. SKP8-2 isolated from shrimp paste.</title>
        <authorList>
            <person name="Tanasupawat S."/>
            <person name="Yiamsombat S."/>
            <person name="Kanchanasin P."/>
            <person name="Kuncharoen N."/>
        </authorList>
    </citation>
    <scope>NUCLEOTIDE SEQUENCE [LARGE SCALE GENOMIC DNA]</scope>
    <source>
        <strain evidence="1 2">SKP8-2</strain>
    </source>
</reference>
<dbReference type="Pfam" id="PF06042">
    <property type="entry name" value="NTP_transf_6"/>
    <property type="match status" value="1"/>
</dbReference>
<name>A0A941HRL7_9BACI</name>
<accession>A0A941HRL7</accession>
<dbReference type="Proteomes" id="UP000675431">
    <property type="component" value="Unassembled WGS sequence"/>
</dbReference>
<sequence length="186" mass="21824">MITKEKIIEIVEADEWMMEILHTAKRLNLPEWWIAAGFVRSKVWDELHGFTEQTSIPDIDVIYFDNKELDKSQEKKYESLLFSFMPEVPWSVKNEARMHQRNGLPPYQSSVDAISKFPETATAVGVKVDERVKVVFAAPHGIEDLVQLKVRPTPFFTETKERMIIYQKRVQQKNWKETWGNLSIKL</sequence>
<dbReference type="InterPro" id="IPR009267">
    <property type="entry name" value="NTP_transf_6"/>
</dbReference>
<proteinExistence type="predicted"/>
<dbReference type="PANTHER" id="PTHR39166:SF1">
    <property type="entry name" value="BLL1166 PROTEIN"/>
    <property type="match status" value="1"/>
</dbReference>
<protein>
    <submittedName>
        <fullName evidence="1">Nucleotidyltransferase family protein</fullName>
    </submittedName>
</protein>
<dbReference type="EMBL" id="JAGSIE010000004">
    <property type="protein sequence ID" value="MBR7552731.1"/>
    <property type="molecule type" value="Genomic_DNA"/>
</dbReference>
<evidence type="ECO:0000313" key="2">
    <source>
        <dbReference type="Proteomes" id="UP000675431"/>
    </source>
</evidence>
<gene>
    <name evidence="1" type="ORF">KC820_01060</name>
</gene>
<dbReference type="PANTHER" id="PTHR39166">
    <property type="entry name" value="BLL1166 PROTEIN"/>
    <property type="match status" value="1"/>
</dbReference>
<dbReference type="RefSeq" id="WP_212367305.1">
    <property type="nucleotide sequence ID" value="NZ_JAGSIE010000004.1"/>
</dbReference>
<dbReference type="AlphaFoldDB" id="A0A941HRL7"/>
<keyword evidence="2" id="KW-1185">Reference proteome</keyword>
<evidence type="ECO:0000313" key="1">
    <source>
        <dbReference type="EMBL" id="MBR7552731.1"/>
    </source>
</evidence>
<comment type="caution">
    <text evidence="1">The sequence shown here is derived from an EMBL/GenBank/DDBJ whole genome shotgun (WGS) entry which is preliminary data.</text>
</comment>
<organism evidence="1 2">
    <name type="scientific">Allobacillus saliphilus</name>
    <dbReference type="NCBI Taxonomy" id="2912308"/>
    <lineage>
        <taxon>Bacteria</taxon>
        <taxon>Bacillati</taxon>
        <taxon>Bacillota</taxon>
        <taxon>Bacilli</taxon>
        <taxon>Bacillales</taxon>
        <taxon>Bacillaceae</taxon>
        <taxon>Allobacillus</taxon>
    </lineage>
</organism>